<evidence type="ECO:0000259" key="1">
    <source>
        <dbReference type="Pfam" id="PF13409"/>
    </source>
</evidence>
<dbReference type="Pfam" id="PF22041">
    <property type="entry name" value="GST_C_7"/>
    <property type="match status" value="1"/>
</dbReference>
<accession>A0A3N2PQV3</accession>
<dbReference type="InterPro" id="IPR004045">
    <property type="entry name" value="Glutathione_S-Trfase_N"/>
</dbReference>
<dbReference type="InterPro" id="IPR036282">
    <property type="entry name" value="Glutathione-S-Trfase_C_sf"/>
</dbReference>
<organism evidence="3 4">
    <name type="scientific">Sodiomyces alkalinus (strain CBS 110278 / VKM F-3762 / F11)</name>
    <name type="common">Alkaliphilic filamentous fungus</name>
    <dbReference type="NCBI Taxonomy" id="1314773"/>
    <lineage>
        <taxon>Eukaryota</taxon>
        <taxon>Fungi</taxon>
        <taxon>Dikarya</taxon>
        <taxon>Ascomycota</taxon>
        <taxon>Pezizomycotina</taxon>
        <taxon>Sordariomycetes</taxon>
        <taxon>Hypocreomycetidae</taxon>
        <taxon>Glomerellales</taxon>
        <taxon>Plectosphaerellaceae</taxon>
        <taxon>Sodiomyces</taxon>
    </lineage>
</organism>
<dbReference type="RefSeq" id="XP_028464699.1">
    <property type="nucleotide sequence ID" value="XM_028615104.1"/>
</dbReference>
<sequence length="344" mass="38394">MTTDATSGTSPTNSSGLVLYDIAFAPPYEENTCAPNPWKARYALNFKGVPYTTQWIQMPDITTVRRSLGLPACRKFADGTDFYTLPALTDSTTGSAIGDSFDIANHLQITFPDAGAGDLFPPQNLGFEFHGTIAIPLSERDDDDLHADYARFNANVDMAFTMHAQLMAHGMRWDPAYEDRIKAEFMRRTGAQSWDDLAIAGEARDKLKVSLRDALRDLAAMFQRDATGPFLLGGRPSYADVIVGGWLRMMSKTLPESEWEEVRTWHAGVFGQLHAALRERFGGLVGLEDFPSFRIVNPASVYLFRVRYMLTVVYECGGGLRKKPSISFQVSLIWFLVSLFWATQ</sequence>
<name>A0A3N2PQV3_SODAK</name>
<dbReference type="GeneID" id="39583581"/>
<evidence type="ECO:0000313" key="3">
    <source>
        <dbReference type="EMBL" id="ROT36893.1"/>
    </source>
</evidence>
<proteinExistence type="predicted"/>
<gene>
    <name evidence="3" type="ORF">SODALDRAFT_380381</name>
</gene>
<keyword evidence="4" id="KW-1185">Reference proteome</keyword>
<dbReference type="AlphaFoldDB" id="A0A3N2PQV3"/>
<evidence type="ECO:0000313" key="4">
    <source>
        <dbReference type="Proteomes" id="UP000272025"/>
    </source>
</evidence>
<dbReference type="InterPro" id="IPR054416">
    <property type="entry name" value="GST_UstS-like_C"/>
</dbReference>
<feature type="domain" description="Glutathione S-transferase UstS-like C-terminal" evidence="2">
    <location>
        <begin position="193"/>
        <end position="277"/>
    </location>
</feature>
<dbReference type="STRING" id="1314773.A0A3N2PQV3"/>
<dbReference type="Gene3D" id="1.20.1050.10">
    <property type="match status" value="1"/>
</dbReference>
<dbReference type="Pfam" id="PF13409">
    <property type="entry name" value="GST_N_2"/>
    <property type="match status" value="1"/>
</dbReference>
<protein>
    <submittedName>
        <fullName evidence="3">Uncharacterized protein</fullName>
    </submittedName>
</protein>
<evidence type="ECO:0000259" key="2">
    <source>
        <dbReference type="Pfam" id="PF22041"/>
    </source>
</evidence>
<dbReference type="EMBL" id="ML119058">
    <property type="protein sequence ID" value="ROT36893.1"/>
    <property type="molecule type" value="Genomic_DNA"/>
</dbReference>
<reference evidence="3 4" key="1">
    <citation type="journal article" date="2018" name="Mol. Ecol.">
        <title>The obligate alkalophilic soda-lake fungus Sodiomyces alkalinus has shifted to a protein diet.</title>
        <authorList>
            <person name="Grum-Grzhimaylo A.A."/>
            <person name="Falkoski D.L."/>
            <person name="van den Heuvel J."/>
            <person name="Valero-Jimenez C.A."/>
            <person name="Min B."/>
            <person name="Choi I.G."/>
            <person name="Lipzen A."/>
            <person name="Daum C.G."/>
            <person name="Aanen D.K."/>
            <person name="Tsang A."/>
            <person name="Henrissat B."/>
            <person name="Bilanenko E.N."/>
            <person name="de Vries R.P."/>
            <person name="van Kan J.A.L."/>
            <person name="Grigoriev I.V."/>
            <person name="Debets A.J.M."/>
        </authorList>
    </citation>
    <scope>NUCLEOTIDE SEQUENCE [LARGE SCALE GENOMIC DNA]</scope>
    <source>
        <strain evidence="3 4">F11</strain>
    </source>
</reference>
<dbReference type="Gene3D" id="3.40.30.10">
    <property type="entry name" value="Glutaredoxin"/>
    <property type="match status" value="1"/>
</dbReference>
<feature type="domain" description="GST N-terminal" evidence="1">
    <location>
        <begin position="35"/>
        <end position="107"/>
    </location>
</feature>
<dbReference type="Proteomes" id="UP000272025">
    <property type="component" value="Unassembled WGS sequence"/>
</dbReference>
<dbReference type="SUPFAM" id="SSF47616">
    <property type="entry name" value="GST C-terminal domain-like"/>
    <property type="match status" value="1"/>
</dbReference>
<dbReference type="SUPFAM" id="SSF52833">
    <property type="entry name" value="Thioredoxin-like"/>
    <property type="match status" value="1"/>
</dbReference>
<dbReference type="InterPro" id="IPR036249">
    <property type="entry name" value="Thioredoxin-like_sf"/>
</dbReference>
<dbReference type="CDD" id="cd00299">
    <property type="entry name" value="GST_C_family"/>
    <property type="match status" value="1"/>
</dbReference>
<dbReference type="OrthoDB" id="4951845at2759"/>